<dbReference type="STRING" id="1245528.M3HGW2"/>
<dbReference type="AlphaFoldDB" id="M3HGW2"/>
<dbReference type="CDD" id="cd14830">
    <property type="entry name" value="Delta_COP_N"/>
    <property type="match status" value="1"/>
</dbReference>
<dbReference type="GO" id="GO:0030126">
    <property type="term" value="C:COPI vesicle coat"/>
    <property type="evidence" value="ECO:0007669"/>
    <property type="project" value="UniProtKB-UniRule"/>
</dbReference>
<keyword evidence="7 11" id="KW-0653">Protein transport</keyword>
<keyword evidence="9 11" id="KW-0472">Membrane</keyword>
<evidence type="ECO:0000256" key="4">
    <source>
        <dbReference type="ARBA" id="ARBA00022448"/>
    </source>
</evidence>
<name>M3HGW2_CANMX</name>
<keyword evidence="6 11" id="KW-0931">ER-Golgi transport</keyword>
<dbReference type="InterPro" id="IPR028565">
    <property type="entry name" value="MHD"/>
</dbReference>
<evidence type="ECO:0000256" key="7">
    <source>
        <dbReference type="ARBA" id="ARBA00022927"/>
    </source>
</evidence>
<dbReference type="EMBL" id="AOGT01001977">
    <property type="protein sequence ID" value="EMG46517.1"/>
    <property type="molecule type" value="Genomic_DNA"/>
</dbReference>
<evidence type="ECO:0000256" key="11">
    <source>
        <dbReference type="RuleBase" id="RU366052"/>
    </source>
</evidence>
<dbReference type="Gene3D" id="2.60.40.1170">
    <property type="entry name" value="Mu homology domain, subdomain B"/>
    <property type="match status" value="2"/>
</dbReference>
<evidence type="ECO:0000256" key="3">
    <source>
        <dbReference type="ARBA" id="ARBA00011775"/>
    </source>
</evidence>
<keyword evidence="12" id="KW-0175">Coiled coil</keyword>
<dbReference type="SUPFAM" id="SSF49447">
    <property type="entry name" value="Second domain of Mu2 adaptin subunit (ap50) of ap2 adaptor"/>
    <property type="match status" value="1"/>
</dbReference>
<gene>
    <name evidence="15" type="ORF">G210_3238</name>
</gene>
<dbReference type="GO" id="GO:0015031">
    <property type="term" value="P:protein transport"/>
    <property type="evidence" value="ECO:0007669"/>
    <property type="project" value="UniProtKB-KW"/>
</dbReference>
<evidence type="ECO:0000256" key="8">
    <source>
        <dbReference type="ARBA" id="ARBA00023034"/>
    </source>
</evidence>
<comment type="subcellular location">
    <subcellularLocation>
        <location evidence="11">Cytoplasm</location>
    </subcellularLocation>
    <subcellularLocation>
        <location evidence="1 11">Golgi apparatus membrane</location>
        <topology evidence="1 11">Peripheral membrane protein</topology>
        <orientation evidence="1 11">Cytoplasmic side</orientation>
    </subcellularLocation>
    <subcellularLocation>
        <location evidence="11">Cytoplasmic vesicle</location>
        <location evidence="11">COPI-coated vesicle membrane</location>
        <topology evidence="11">Peripheral membrane protein</topology>
        <orientation evidence="11">Cytoplasmic side</orientation>
    </subcellularLocation>
</comment>
<dbReference type="GO" id="GO:0006890">
    <property type="term" value="P:retrograde vesicle-mediated transport, Golgi to endoplasmic reticulum"/>
    <property type="evidence" value="ECO:0007669"/>
    <property type="project" value="UniProtKB-UniRule"/>
</dbReference>
<dbReference type="FunFam" id="3.30.450.60:FF:000003">
    <property type="entry name" value="Coatomer subunit delta"/>
    <property type="match status" value="1"/>
</dbReference>
<reference evidence="15 16" key="1">
    <citation type="submission" date="2013-02" db="EMBL/GenBank/DDBJ databases">
        <title>Genome sequence of Candida maltosa Xu316, a potential industrial strain for xylitol and ethanol production.</title>
        <authorList>
            <person name="Yu J."/>
            <person name="Wang Q."/>
            <person name="Geng X."/>
            <person name="Bao W."/>
            <person name="He P."/>
            <person name="Cai J."/>
        </authorList>
    </citation>
    <scope>NUCLEOTIDE SEQUENCE [LARGE SCALE GENOMIC DNA]</scope>
    <source>
        <strain evidence="16">Xu316</strain>
    </source>
</reference>
<dbReference type="SUPFAM" id="SSF64356">
    <property type="entry name" value="SNARE-like"/>
    <property type="match status" value="1"/>
</dbReference>
<organism evidence="15 16">
    <name type="scientific">Candida maltosa (strain Xu316)</name>
    <name type="common">Yeast</name>
    <dbReference type="NCBI Taxonomy" id="1245528"/>
    <lineage>
        <taxon>Eukaryota</taxon>
        <taxon>Fungi</taxon>
        <taxon>Dikarya</taxon>
        <taxon>Ascomycota</taxon>
        <taxon>Saccharomycotina</taxon>
        <taxon>Pichiomycetes</taxon>
        <taxon>Debaryomycetaceae</taxon>
        <taxon>Candida/Lodderomyces clade</taxon>
        <taxon>Candida</taxon>
    </lineage>
</organism>
<accession>M3HGW2</accession>
<keyword evidence="10" id="KW-0968">Cytoplasmic vesicle</keyword>
<dbReference type="eggNOG" id="KOG2635">
    <property type="taxonomic scope" value="Eukaryota"/>
</dbReference>
<comment type="caution">
    <text evidence="15">The sequence shown here is derived from an EMBL/GenBank/DDBJ whole genome shotgun (WGS) entry which is preliminary data.</text>
</comment>
<comment type="subunit">
    <text evidence="3 11">Oligomeric complex that consists of at least the alpha, beta, beta', gamma, delta, epsilon and zeta subunits.</text>
</comment>
<evidence type="ECO:0000256" key="1">
    <source>
        <dbReference type="ARBA" id="ARBA00004255"/>
    </source>
</evidence>
<evidence type="ECO:0000256" key="6">
    <source>
        <dbReference type="ARBA" id="ARBA00022892"/>
    </source>
</evidence>
<dbReference type="InterPro" id="IPR036168">
    <property type="entry name" value="AP2_Mu_C_sf"/>
</dbReference>
<evidence type="ECO:0000256" key="5">
    <source>
        <dbReference type="ARBA" id="ARBA00022490"/>
    </source>
</evidence>
<feature type="region of interest" description="Disordered" evidence="13">
    <location>
        <begin position="197"/>
        <end position="301"/>
    </location>
</feature>
<dbReference type="OMA" id="VQFRTHP"/>
<dbReference type="GO" id="GO:0006888">
    <property type="term" value="P:endoplasmic reticulum to Golgi vesicle-mediated transport"/>
    <property type="evidence" value="ECO:0007669"/>
    <property type="project" value="TreeGrafter"/>
</dbReference>
<sequence>MVVLSASICTRGGKPLLSRQFRDLSRDRITALLANFPSLISNSSGQHTSVEDDNVRYVYQPLEEFYIVLITNKTSNILQDIDTLHLFASTISNLLRNVDEREIFESSFDIIDAFDEIINLGYKENLTLTQVQTFLEMDSHEEKIQEIIERNKELEAAEERKRRAKEIQRKELARKNMEQLPMGAGGVGSGIGSSSFGYDSYQNNQPTYQPTPVVETTNNYSSNNNNSGAGHSLLSRPRGGGLQLGAKKTPGKTMPSAGGAHEPLLTGNQPLFAHHKPATSSSAVGSGSSTPVVSKSESPAPVNRVPNNGILITVNEKVTADISREGSVSSSEIKGDLQLRINQTELANAKILLKIAGDKKPFKTHPNVDRSLFQSEAVITVKDKSKTFPSNDQPLGVLRWRSVGKQDDTSLVPIVFTIWVNGADSGQAQVTLEYELTSEFVDSHPNHPNIENLKILVPVLTHDVHLQEGSGNDTVSYEIYEEQGVVFNIGSISIDDPQGSFEFTVPVDDEDSLFPMQAQFEISNQEVVESDVSLGGVSIIDVVANNDDEASLPFDLHSNITSENYLIQ</sequence>
<comment type="function">
    <text evidence="11">The coatomer is a cytosolic protein complex that binds to dilysine motifs and reversibly associates with Golgi non-clathrin-coated vesicles, which further mediate biosynthetic protein transport from the ER, via the Golgi up to the trans Golgi network.</text>
</comment>
<keyword evidence="5 11" id="KW-0963">Cytoplasm</keyword>
<evidence type="ECO:0000256" key="13">
    <source>
        <dbReference type="SAM" id="MobiDB-lite"/>
    </source>
</evidence>
<dbReference type="Gene3D" id="3.30.450.60">
    <property type="match status" value="1"/>
</dbReference>
<evidence type="ECO:0000256" key="12">
    <source>
        <dbReference type="SAM" id="Coils"/>
    </source>
</evidence>
<evidence type="ECO:0000259" key="14">
    <source>
        <dbReference type="PROSITE" id="PS51072"/>
    </source>
</evidence>
<keyword evidence="8 11" id="KW-0333">Golgi apparatus</keyword>
<evidence type="ECO:0000256" key="10">
    <source>
        <dbReference type="ARBA" id="ARBA00023329"/>
    </source>
</evidence>
<dbReference type="CDD" id="cd09254">
    <property type="entry name" value="AP_delta-COPI_MHD"/>
    <property type="match status" value="1"/>
</dbReference>
<dbReference type="InterPro" id="IPR027059">
    <property type="entry name" value="Coatomer_dsu"/>
</dbReference>
<feature type="compositionally biased region" description="Polar residues" evidence="13">
    <location>
        <begin position="201"/>
        <end position="217"/>
    </location>
</feature>
<evidence type="ECO:0000256" key="9">
    <source>
        <dbReference type="ARBA" id="ARBA00023136"/>
    </source>
</evidence>
<dbReference type="PANTHER" id="PTHR10121:SF0">
    <property type="entry name" value="COATOMER SUBUNIT DELTA"/>
    <property type="match status" value="1"/>
</dbReference>
<dbReference type="GO" id="GO:0051645">
    <property type="term" value="P:Golgi localization"/>
    <property type="evidence" value="ECO:0007669"/>
    <property type="project" value="TreeGrafter"/>
</dbReference>
<dbReference type="HOGENOM" id="CLU_019988_3_0_1"/>
<dbReference type="InterPro" id="IPR022775">
    <property type="entry name" value="AP_mu_sigma_su"/>
</dbReference>
<dbReference type="Pfam" id="PF00928">
    <property type="entry name" value="Adap_comp_sub"/>
    <property type="match status" value="1"/>
</dbReference>
<dbReference type="Pfam" id="PF01217">
    <property type="entry name" value="Clat_adaptor_s"/>
    <property type="match status" value="1"/>
</dbReference>
<feature type="compositionally biased region" description="Low complexity" evidence="13">
    <location>
        <begin position="278"/>
        <end position="294"/>
    </location>
</feature>
<protein>
    <recommendedName>
        <fullName evidence="11">Coatomer subunit delta</fullName>
    </recommendedName>
</protein>
<evidence type="ECO:0000256" key="2">
    <source>
        <dbReference type="ARBA" id="ARBA00010516"/>
    </source>
</evidence>
<keyword evidence="4 11" id="KW-0813">Transport</keyword>
<dbReference type="PROSITE" id="PS51072">
    <property type="entry name" value="MHD"/>
    <property type="match status" value="1"/>
</dbReference>
<dbReference type="InterPro" id="IPR011012">
    <property type="entry name" value="Longin-like_dom_sf"/>
</dbReference>
<dbReference type="GO" id="GO:0000139">
    <property type="term" value="C:Golgi membrane"/>
    <property type="evidence" value="ECO:0007669"/>
    <property type="project" value="UniProtKB-SubCell"/>
</dbReference>
<dbReference type="OrthoDB" id="10266042at2759"/>
<feature type="domain" description="MHD" evidence="14">
    <location>
        <begin position="307"/>
        <end position="568"/>
    </location>
</feature>
<feature type="coiled-coil region" evidence="12">
    <location>
        <begin position="137"/>
        <end position="174"/>
    </location>
</feature>
<keyword evidence="16" id="KW-1185">Reference proteome</keyword>
<dbReference type="Proteomes" id="UP000011777">
    <property type="component" value="Unassembled WGS sequence"/>
</dbReference>
<dbReference type="PANTHER" id="PTHR10121">
    <property type="entry name" value="COATOMER SUBUNIT DELTA"/>
    <property type="match status" value="1"/>
</dbReference>
<evidence type="ECO:0000313" key="15">
    <source>
        <dbReference type="EMBL" id="EMG46517.1"/>
    </source>
</evidence>
<comment type="similarity">
    <text evidence="2 11">Belongs to the adaptor complexes medium subunit family. Delta-COP subfamily.</text>
</comment>
<evidence type="ECO:0000313" key="16">
    <source>
        <dbReference type="Proteomes" id="UP000011777"/>
    </source>
</evidence>
<feature type="compositionally biased region" description="Low complexity" evidence="13">
    <location>
        <begin position="218"/>
        <end position="227"/>
    </location>
</feature>
<proteinExistence type="inferred from homology"/>